<sequence>MSVVAPSASAMERLGEWIASRPAGQVVVRGVDAVLRVVEKSLMWSTQTAHRPPACSHGNEAGAEDSDSIVVVVARPLAWPLFLPLLGVLGVVRVTFYCLTRVFLKPRDTTDMIHWLQGKRRRLRAVLSAGLKNMGHKHCGGRPDRTPNGTPCAKVKIASATTPDHERKRKYDDVEQSDWTDCSDDESTAVKLEKCAEDYHSDSDPDYVPNGDEDGDCSASSEDEDIEDEEGAVLVNGSLPDVPVPPTLGAFVPSIVTVEPPESVSDYGKAKAESPSSTGSSVTSIPLSPKSKLARFFRRGSKNKQPL</sequence>
<dbReference type="Proteomes" id="UP000515158">
    <property type="component" value="Unplaced"/>
</dbReference>
<dbReference type="OrthoDB" id="7398970at2759"/>
<dbReference type="InterPro" id="IPR032150">
    <property type="entry name" value="DUF4820"/>
</dbReference>
<proteinExistence type="predicted"/>
<feature type="region of interest" description="Disordered" evidence="1">
    <location>
        <begin position="136"/>
        <end position="183"/>
    </location>
</feature>
<evidence type="ECO:0000256" key="1">
    <source>
        <dbReference type="SAM" id="MobiDB-lite"/>
    </source>
</evidence>
<dbReference type="AlphaFoldDB" id="A0A6P8Z7Z9"/>
<evidence type="ECO:0000313" key="3">
    <source>
        <dbReference type="RefSeq" id="XP_034246301.1"/>
    </source>
</evidence>
<reference evidence="3" key="1">
    <citation type="submission" date="2025-08" db="UniProtKB">
        <authorList>
            <consortium name="RefSeq"/>
        </authorList>
    </citation>
    <scope>IDENTIFICATION</scope>
    <source>
        <tissue evidence="3">Total insect</tissue>
    </source>
</reference>
<feature type="compositionally biased region" description="Basic residues" evidence="1">
    <location>
        <begin position="292"/>
        <end position="307"/>
    </location>
</feature>
<gene>
    <name evidence="3" type="primary">LOC117648157</name>
</gene>
<feature type="compositionally biased region" description="Basic and acidic residues" evidence="1">
    <location>
        <begin position="163"/>
        <end position="173"/>
    </location>
</feature>
<accession>A0A6P8Z7Z9</accession>
<dbReference type="RefSeq" id="XP_034246301.1">
    <property type="nucleotide sequence ID" value="XM_034390410.1"/>
</dbReference>
<dbReference type="InParanoid" id="A0A6P8Z7Z9"/>
<dbReference type="Pfam" id="PF16091">
    <property type="entry name" value="DUF4820"/>
    <property type="match status" value="1"/>
</dbReference>
<feature type="compositionally biased region" description="Acidic residues" evidence="1">
    <location>
        <begin position="174"/>
        <end position="183"/>
    </location>
</feature>
<feature type="region of interest" description="Disordered" evidence="1">
    <location>
        <begin position="259"/>
        <end position="307"/>
    </location>
</feature>
<dbReference type="GeneID" id="117648157"/>
<protein>
    <submittedName>
        <fullName evidence="3">Uncharacterized protein LOC117648157 isoform X1</fullName>
    </submittedName>
</protein>
<feature type="region of interest" description="Disordered" evidence="1">
    <location>
        <begin position="199"/>
        <end position="228"/>
    </location>
</feature>
<dbReference type="KEGG" id="tpal:117648157"/>
<keyword evidence="2" id="KW-1185">Reference proteome</keyword>
<feature type="compositionally biased region" description="Acidic residues" evidence="1">
    <location>
        <begin position="211"/>
        <end position="228"/>
    </location>
</feature>
<organism evidence="3">
    <name type="scientific">Thrips palmi</name>
    <name type="common">Melon thrips</name>
    <dbReference type="NCBI Taxonomy" id="161013"/>
    <lineage>
        <taxon>Eukaryota</taxon>
        <taxon>Metazoa</taxon>
        <taxon>Ecdysozoa</taxon>
        <taxon>Arthropoda</taxon>
        <taxon>Hexapoda</taxon>
        <taxon>Insecta</taxon>
        <taxon>Pterygota</taxon>
        <taxon>Neoptera</taxon>
        <taxon>Paraneoptera</taxon>
        <taxon>Thysanoptera</taxon>
        <taxon>Terebrantia</taxon>
        <taxon>Thripoidea</taxon>
        <taxon>Thripidae</taxon>
        <taxon>Thrips</taxon>
    </lineage>
</organism>
<feature type="compositionally biased region" description="Low complexity" evidence="1">
    <location>
        <begin position="274"/>
        <end position="288"/>
    </location>
</feature>
<name>A0A6P8Z7Z9_THRPL</name>
<evidence type="ECO:0000313" key="2">
    <source>
        <dbReference type="Proteomes" id="UP000515158"/>
    </source>
</evidence>